<organism evidence="1 2">
    <name type="scientific">Actinomadura harenae</name>
    <dbReference type="NCBI Taxonomy" id="2483351"/>
    <lineage>
        <taxon>Bacteria</taxon>
        <taxon>Bacillati</taxon>
        <taxon>Actinomycetota</taxon>
        <taxon>Actinomycetes</taxon>
        <taxon>Streptosporangiales</taxon>
        <taxon>Thermomonosporaceae</taxon>
        <taxon>Actinomadura</taxon>
    </lineage>
</organism>
<dbReference type="Proteomes" id="UP000282674">
    <property type="component" value="Unassembled WGS sequence"/>
</dbReference>
<keyword evidence="2" id="KW-1185">Reference proteome</keyword>
<dbReference type="AlphaFoldDB" id="A0A3M2MDK8"/>
<evidence type="ECO:0000313" key="1">
    <source>
        <dbReference type="EMBL" id="RMI47619.1"/>
    </source>
</evidence>
<dbReference type="RefSeq" id="WP_122192468.1">
    <property type="nucleotide sequence ID" value="NZ_JBHSKC010000016.1"/>
</dbReference>
<name>A0A3M2MDK8_9ACTN</name>
<dbReference type="EMBL" id="RFFG01000002">
    <property type="protein sequence ID" value="RMI47619.1"/>
    <property type="molecule type" value="Genomic_DNA"/>
</dbReference>
<protein>
    <submittedName>
        <fullName evidence="1">Aminoglycoside phosphotransferase</fullName>
    </submittedName>
</protein>
<accession>A0A3M2MDK8</accession>
<sequence>MTDPAAPPAAAAHPSGASWMDTQFDRTLHRLSLWSAGPRVRGIGDRTMGGLVVDRTTRDRSWLRVLAVPTGQASGVLWDGPISAPDLPGLRRPALEFFDTVAAGTDVDGVRHTVRAEVWELIDEPVCAPHETLTPARARTLGLTPGWWATLDASLSRLAAHPTDRVPRTQEQITVALRRAYGPDVPTLVERWTTQHGDLRWTNLTCGTPYLLDWEFWGRAPLGTDAATLYCTSLLVPGLAAAIHERYQHLLDTPEGRIAQLCVCVQLRRHRDVGPLDRPLAEVAARLLG</sequence>
<proteinExistence type="predicted"/>
<dbReference type="OrthoDB" id="3680308at2"/>
<gene>
    <name evidence="1" type="ORF">EBO15_01575</name>
</gene>
<dbReference type="SUPFAM" id="SSF56112">
    <property type="entry name" value="Protein kinase-like (PK-like)"/>
    <property type="match status" value="1"/>
</dbReference>
<comment type="caution">
    <text evidence="1">The sequence shown here is derived from an EMBL/GenBank/DDBJ whole genome shotgun (WGS) entry which is preliminary data.</text>
</comment>
<reference evidence="1 2" key="1">
    <citation type="submission" date="2018-10" db="EMBL/GenBank/DDBJ databases">
        <title>Isolation from soil.</title>
        <authorList>
            <person name="Hu J."/>
        </authorList>
    </citation>
    <scope>NUCLEOTIDE SEQUENCE [LARGE SCALE GENOMIC DNA]</scope>
    <source>
        <strain evidence="1 2">NEAU-Ht49</strain>
    </source>
</reference>
<dbReference type="GO" id="GO:0016740">
    <property type="term" value="F:transferase activity"/>
    <property type="evidence" value="ECO:0007669"/>
    <property type="project" value="UniProtKB-KW"/>
</dbReference>
<dbReference type="InterPro" id="IPR011009">
    <property type="entry name" value="Kinase-like_dom_sf"/>
</dbReference>
<keyword evidence="1" id="KW-0808">Transferase</keyword>
<evidence type="ECO:0000313" key="2">
    <source>
        <dbReference type="Proteomes" id="UP000282674"/>
    </source>
</evidence>